<dbReference type="InterPro" id="IPR041656">
    <property type="entry name" value="TPR_5"/>
</dbReference>
<dbReference type="SMART" id="SM00028">
    <property type="entry name" value="TPR"/>
    <property type="match status" value="9"/>
</dbReference>
<dbReference type="AlphaFoldDB" id="A0A4D7CX73"/>
<reference evidence="3 4" key="1">
    <citation type="submission" date="2019-04" db="EMBL/GenBank/DDBJ databases">
        <title>Vagococcus sp. nov., isolated from faeces of yaks (Bos grunniens).</title>
        <authorList>
            <person name="Ge Y."/>
        </authorList>
    </citation>
    <scope>NUCLEOTIDE SEQUENCE [LARGE SCALE GENOMIC DNA]</scope>
    <source>
        <strain evidence="3 4">MN-17</strain>
    </source>
</reference>
<proteinExistence type="predicted"/>
<dbReference type="Proteomes" id="UP000298615">
    <property type="component" value="Chromosome"/>
</dbReference>
<gene>
    <name evidence="3" type="ORF">FA707_05615</name>
</gene>
<dbReference type="EMBL" id="CP039712">
    <property type="protein sequence ID" value="QCI86476.1"/>
    <property type="molecule type" value="Genomic_DNA"/>
</dbReference>
<dbReference type="KEGG" id="vao:FA707_05615"/>
<protein>
    <submittedName>
        <fullName evidence="3">Tetratricopeptide repeat protein</fullName>
    </submittedName>
</protein>
<sequence length="415" mass="47893">MTTYSEQMLTAIQEQDYVEAELLLEKALKFDDHELLGVLGDELFRMGFIEEAKKIFLHLLDNQNVSSSTYISLAEIAIEDDKIDDALDYLSRVSKEDELYPASLLVAADLYFTIAIPETAEAKLKEALRLMPNEPTIVFALAEVSLETDQFAKAVSYYKQLLEQGIEDFAQTRIPKQLATALSHMGEFDEAVELFEKELEEDRSDDVLHSLALLYIQIGEKEKAIALLEELKLLGSTYLNVYVPLVSALIDENRPEEADKMIKEGLQENPYDVSLYHLASDFAYKYHRLDEAEEYLIRALKIEEDKELTLIKLSNLYLVQEEFEEVIALLEDQQELMNVQGHWSLAQAYYGLEQYDEANIQYHRAYEGLDDEPDFLREYGLFLREEGNLTEAQVVLEQYLEYFPDDLEIQHLLAE</sequence>
<evidence type="ECO:0000313" key="4">
    <source>
        <dbReference type="Proteomes" id="UP000298615"/>
    </source>
</evidence>
<accession>A0A4D7CX73</accession>
<keyword evidence="2" id="KW-0802">TPR repeat</keyword>
<organism evidence="3 4">
    <name type="scientific">Vagococcus zengguangii</name>
    <dbReference type="NCBI Taxonomy" id="2571750"/>
    <lineage>
        <taxon>Bacteria</taxon>
        <taxon>Bacillati</taxon>
        <taxon>Bacillota</taxon>
        <taxon>Bacilli</taxon>
        <taxon>Lactobacillales</taxon>
        <taxon>Enterococcaceae</taxon>
        <taxon>Vagococcus</taxon>
    </lineage>
</organism>
<dbReference type="OrthoDB" id="2080803at2"/>
<dbReference type="Pfam" id="PF12688">
    <property type="entry name" value="TPR_5"/>
    <property type="match status" value="1"/>
</dbReference>
<dbReference type="SUPFAM" id="SSF48452">
    <property type="entry name" value="TPR-like"/>
    <property type="match status" value="2"/>
</dbReference>
<dbReference type="PANTHER" id="PTHR45586:SF15">
    <property type="entry name" value="TPR REPEAT-CONTAINING PROTEIN YPIA"/>
    <property type="match status" value="1"/>
</dbReference>
<dbReference type="InterPro" id="IPR019734">
    <property type="entry name" value="TPR_rpt"/>
</dbReference>
<dbReference type="RefSeq" id="WP_136953307.1">
    <property type="nucleotide sequence ID" value="NZ_CP039712.1"/>
</dbReference>
<dbReference type="InterPro" id="IPR011990">
    <property type="entry name" value="TPR-like_helical_dom_sf"/>
</dbReference>
<evidence type="ECO:0000313" key="3">
    <source>
        <dbReference type="EMBL" id="QCI86476.1"/>
    </source>
</evidence>
<keyword evidence="1" id="KW-0677">Repeat</keyword>
<name>A0A4D7CX73_9ENTE</name>
<dbReference type="PROSITE" id="PS50005">
    <property type="entry name" value="TPR"/>
    <property type="match status" value="1"/>
</dbReference>
<dbReference type="Gene3D" id="1.25.40.10">
    <property type="entry name" value="Tetratricopeptide repeat domain"/>
    <property type="match status" value="3"/>
</dbReference>
<dbReference type="PANTHER" id="PTHR45586">
    <property type="entry name" value="TPR REPEAT-CONTAINING PROTEIN PA4667"/>
    <property type="match status" value="1"/>
</dbReference>
<dbReference type="InterPro" id="IPR051012">
    <property type="entry name" value="CellSynth/LPSAsmb/PSIAsmb"/>
</dbReference>
<keyword evidence="4" id="KW-1185">Reference proteome</keyword>
<evidence type="ECO:0000256" key="2">
    <source>
        <dbReference type="ARBA" id="ARBA00022803"/>
    </source>
</evidence>
<dbReference type="Pfam" id="PF13432">
    <property type="entry name" value="TPR_16"/>
    <property type="match status" value="1"/>
</dbReference>
<evidence type="ECO:0000256" key="1">
    <source>
        <dbReference type="ARBA" id="ARBA00022737"/>
    </source>
</evidence>